<accession>A0ABX4SL05</accession>
<comment type="caution">
    <text evidence="1">The sequence shown here is derived from an EMBL/GenBank/DDBJ whole genome shotgun (WGS) entry which is preliminary data.</text>
</comment>
<dbReference type="EMBL" id="PJRT01000032">
    <property type="protein sequence ID" value="PLR20362.1"/>
    <property type="molecule type" value="Genomic_DNA"/>
</dbReference>
<gene>
    <name evidence="1" type="ORF">PZBJ_20125</name>
</gene>
<evidence type="ECO:0008006" key="3">
    <source>
        <dbReference type="Google" id="ProtNLM"/>
    </source>
</evidence>
<organism evidence="1 2">
    <name type="scientific">Pantoea endophytica</name>
    <dbReference type="NCBI Taxonomy" id="92488"/>
    <lineage>
        <taxon>Bacteria</taxon>
        <taxon>Pseudomonadati</taxon>
        <taxon>Pseudomonadota</taxon>
        <taxon>Gammaproteobacteria</taxon>
        <taxon>Enterobacterales</taxon>
        <taxon>Erwiniaceae</taxon>
        <taxon>Pantoea</taxon>
    </lineage>
</organism>
<proteinExistence type="predicted"/>
<evidence type="ECO:0000313" key="2">
    <source>
        <dbReference type="Proteomes" id="UP000234296"/>
    </source>
</evidence>
<protein>
    <recommendedName>
        <fullName evidence="3">Coil containing protein</fullName>
    </recommendedName>
</protein>
<reference evidence="2" key="1">
    <citation type="submission" date="2017-12" db="EMBL/GenBank/DDBJ databases">
        <title>The genome sequence of Pantoea sp. 596.</title>
        <authorList>
            <person name="Gao J."/>
            <person name="Mao X."/>
            <person name="Sun J."/>
        </authorList>
    </citation>
    <scope>NUCLEOTIDE SEQUENCE [LARGE SCALE GENOMIC DNA]</scope>
    <source>
        <strain evidence="2">596</strain>
    </source>
</reference>
<dbReference type="RefSeq" id="WP_101763961.1">
    <property type="nucleotide sequence ID" value="NZ_PJRT01000032.1"/>
</dbReference>
<name>A0ABX4SL05_9GAMM</name>
<sequence length="70" mass="8015">MSDELDQASELEMLNTQIALANRQRPTMTFTGLCQNGDCGEKVDKGFFCCPECKDDYERIERAQQHRKVA</sequence>
<keyword evidence="2" id="KW-1185">Reference proteome</keyword>
<dbReference type="Proteomes" id="UP000234296">
    <property type="component" value="Unassembled WGS sequence"/>
</dbReference>
<evidence type="ECO:0000313" key="1">
    <source>
        <dbReference type="EMBL" id="PLR20362.1"/>
    </source>
</evidence>